<dbReference type="InterPro" id="IPR033865">
    <property type="entry name" value="Ataxin-3"/>
</dbReference>
<evidence type="ECO:0000256" key="5">
    <source>
        <dbReference type="ARBA" id="ARBA00022786"/>
    </source>
</evidence>
<evidence type="ECO:0000256" key="1">
    <source>
        <dbReference type="ARBA" id="ARBA00000707"/>
    </source>
</evidence>
<comment type="subcellular location">
    <subcellularLocation>
        <location evidence="2">Nucleus</location>
    </subcellularLocation>
</comment>
<keyword evidence="5" id="KW-0833">Ubl conjugation pathway</keyword>
<dbReference type="PRINTS" id="PR01233">
    <property type="entry name" value="JOSEPHIN"/>
</dbReference>
<keyword evidence="6" id="KW-0378">Hydrolase</keyword>
<feature type="region of interest" description="Disordered" evidence="13">
    <location>
        <begin position="205"/>
        <end position="229"/>
    </location>
</feature>
<name>A0A0C3BH07_SERVB</name>
<evidence type="ECO:0000256" key="13">
    <source>
        <dbReference type="SAM" id="MobiDB-lite"/>
    </source>
</evidence>
<feature type="compositionally biased region" description="Acidic residues" evidence="13">
    <location>
        <begin position="386"/>
        <end position="409"/>
    </location>
</feature>
<dbReference type="HOGENOM" id="CLU_031228_4_1_1"/>
<feature type="compositionally biased region" description="Low complexity" evidence="13">
    <location>
        <begin position="507"/>
        <end position="526"/>
    </location>
</feature>
<dbReference type="EMBL" id="KN824282">
    <property type="protein sequence ID" value="KIM31454.1"/>
    <property type="molecule type" value="Genomic_DNA"/>
</dbReference>
<evidence type="ECO:0000313" key="16">
    <source>
        <dbReference type="Proteomes" id="UP000054097"/>
    </source>
</evidence>
<feature type="compositionally biased region" description="Pro residues" evidence="13">
    <location>
        <begin position="256"/>
        <end position="266"/>
    </location>
</feature>
<dbReference type="PANTHER" id="PTHR14159">
    <property type="entry name" value="ATAXIN-3-RELATED"/>
    <property type="match status" value="1"/>
</dbReference>
<accession>A0A0C3BH07</accession>
<dbReference type="Gene3D" id="1.10.287.10">
    <property type="entry name" value="S15/NS1, RNA-binding"/>
    <property type="match status" value="1"/>
</dbReference>
<dbReference type="Proteomes" id="UP000054097">
    <property type="component" value="Unassembled WGS sequence"/>
</dbReference>
<dbReference type="OrthoDB" id="10063692at2759"/>
<feature type="compositionally biased region" description="Polar residues" evidence="13">
    <location>
        <begin position="319"/>
        <end position="328"/>
    </location>
</feature>
<dbReference type="GO" id="GO:0016579">
    <property type="term" value="P:protein deubiquitination"/>
    <property type="evidence" value="ECO:0007669"/>
    <property type="project" value="InterPro"/>
</dbReference>
<feature type="active site" evidence="11">
    <location>
        <position position="142"/>
    </location>
</feature>
<feature type="compositionally biased region" description="Polar residues" evidence="13">
    <location>
        <begin position="283"/>
        <end position="298"/>
    </location>
</feature>
<feature type="active site" description="Nucleophile" evidence="11">
    <location>
        <position position="21"/>
    </location>
</feature>
<evidence type="ECO:0000256" key="2">
    <source>
        <dbReference type="ARBA" id="ARBA00004123"/>
    </source>
</evidence>
<feature type="compositionally biased region" description="Low complexity" evidence="13">
    <location>
        <begin position="205"/>
        <end position="222"/>
    </location>
</feature>
<keyword evidence="4" id="KW-0645">Protease</keyword>
<sequence length="577" mass="63784">MTDLLKRAIYHEKQESGSMLCAQHALNALLQQPLFTALDLASIAQKLDAMEQSYDTNNKGKSTNMDDSGFFSIQVLEEALQVWGLTLVRWRSEDMKPYQDCPYTQLGFVLNLEEHWFTLRRFGPAEPDLSKDPGTGHWFNLNSCIPEPEWVSRTYLGMVLQQAEAEGYSVFAVTQIDPLGQLALARTRADELAAGIPELTNASTRISTTRSAISGAGPSSSSKLDWNPAGLEDEDMELQAALLASVMGEASDPEMLQPPPPPPSRPPLSETPSEKWEIKNTRPAFSQPSSGLGSTPITDKSLEISARRAKEELARFQEEQMQALAQGTESDDAITSILGRRQEATVSSPPRRRAPRPRREDEEEEEMMRRAIEASKKEAQERGGTADEDEHDVSFDDDDMVLDDDEEERAELARLMKSRREKEREQEELERIQQGLPSSSEWFRSSGAEDVASTLFDPFAGGVLGANAAHLDNRIYDDEDAELQAALKASLEGAPADISIPPPPKPATRAPTVDSSAPATSSTVPTEAKDAKMKGDDDDDDDEDEEESEEEEEEEEEAPPVLTAEEMRKARLARFGG</sequence>
<feature type="active site" description="Proton acceptor" evidence="11">
    <location>
        <position position="115"/>
    </location>
</feature>
<reference evidence="15 16" key="1">
    <citation type="submission" date="2014-04" db="EMBL/GenBank/DDBJ databases">
        <authorList>
            <consortium name="DOE Joint Genome Institute"/>
            <person name="Kuo A."/>
            <person name="Zuccaro A."/>
            <person name="Kohler A."/>
            <person name="Nagy L.G."/>
            <person name="Floudas D."/>
            <person name="Copeland A."/>
            <person name="Barry K.W."/>
            <person name="Cichocki N."/>
            <person name="Veneault-Fourrey C."/>
            <person name="LaButti K."/>
            <person name="Lindquist E.A."/>
            <person name="Lipzen A."/>
            <person name="Lundell T."/>
            <person name="Morin E."/>
            <person name="Murat C."/>
            <person name="Sun H."/>
            <person name="Tunlid A."/>
            <person name="Henrissat B."/>
            <person name="Grigoriev I.V."/>
            <person name="Hibbett D.S."/>
            <person name="Martin F."/>
            <person name="Nordberg H.P."/>
            <person name="Cantor M.N."/>
            <person name="Hua S.X."/>
        </authorList>
    </citation>
    <scope>NUCLEOTIDE SEQUENCE [LARGE SCALE GENOMIC DNA]</scope>
    <source>
        <strain evidence="15 16">MAFF 305830</strain>
    </source>
</reference>
<proteinExistence type="predicted"/>
<evidence type="ECO:0000256" key="12">
    <source>
        <dbReference type="PROSITE-ProRule" id="PRU00331"/>
    </source>
</evidence>
<feature type="domain" description="Josephin" evidence="14">
    <location>
        <begin position="6"/>
        <end position="188"/>
    </location>
</feature>
<evidence type="ECO:0000256" key="11">
    <source>
        <dbReference type="PIRSR" id="PIRSR633865-1"/>
    </source>
</evidence>
<evidence type="ECO:0000256" key="10">
    <source>
        <dbReference type="ARBA" id="ARBA00023242"/>
    </source>
</evidence>
<comment type="catalytic activity">
    <reaction evidence="1">
        <text>Thiol-dependent hydrolysis of ester, thioester, amide, peptide and isopeptide bonds formed by the C-terminal Gly of ubiquitin (a 76-residue protein attached to proteins as an intracellular targeting signal).</text>
        <dbReference type="EC" id="3.4.19.12"/>
    </reaction>
</comment>
<feature type="region of interest" description="Disordered" evidence="13">
    <location>
        <begin position="250"/>
        <end position="304"/>
    </location>
</feature>
<dbReference type="Pfam" id="PF02099">
    <property type="entry name" value="Josephin"/>
    <property type="match status" value="1"/>
</dbReference>
<keyword evidence="7" id="KW-0788">Thiol protease</keyword>
<protein>
    <recommendedName>
        <fullName evidence="3">ubiquitinyl hydrolase 1</fullName>
        <ecNumber evidence="3">3.4.19.12</ecNumber>
    </recommendedName>
</protein>
<dbReference type="PANTHER" id="PTHR14159:SF0">
    <property type="entry name" value="ATAXIN-3-RELATED"/>
    <property type="match status" value="1"/>
</dbReference>
<keyword evidence="10" id="KW-0539">Nucleus</keyword>
<evidence type="ECO:0000256" key="9">
    <source>
        <dbReference type="ARBA" id="ARBA00023163"/>
    </source>
</evidence>
<comment type="caution">
    <text evidence="12">Lacks conserved residue(s) required for the propagation of feature annotation.</text>
</comment>
<evidence type="ECO:0000256" key="8">
    <source>
        <dbReference type="ARBA" id="ARBA00023015"/>
    </source>
</evidence>
<feature type="compositionally biased region" description="Basic and acidic residues" evidence="13">
    <location>
        <begin position="410"/>
        <end position="431"/>
    </location>
</feature>
<dbReference type="GO" id="GO:0004843">
    <property type="term" value="F:cysteine-type deubiquitinase activity"/>
    <property type="evidence" value="ECO:0007669"/>
    <property type="project" value="UniProtKB-EC"/>
</dbReference>
<evidence type="ECO:0000256" key="6">
    <source>
        <dbReference type="ARBA" id="ARBA00022801"/>
    </source>
</evidence>
<evidence type="ECO:0000256" key="7">
    <source>
        <dbReference type="ARBA" id="ARBA00022807"/>
    </source>
</evidence>
<feature type="region of interest" description="Disordered" evidence="13">
    <location>
        <begin position="318"/>
        <end position="443"/>
    </location>
</feature>
<keyword evidence="8" id="KW-0805">Transcription regulation</keyword>
<keyword evidence="16" id="KW-1185">Reference proteome</keyword>
<dbReference type="SMART" id="SM00726">
    <property type="entry name" value="UIM"/>
    <property type="match status" value="3"/>
</dbReference>
<dbReference type="InterPro" id="IPR003903">
    <property type="entry name" value="UIM_dom"/>
</dbReference>
<gene>
    <name evidence="15" type="ORF">M408DRAFT_327658</name>
</gene>
<evidence type="ECO:0000259" key="14">
    <source>
        <dbReference type="PROSITE" id="PS50957"/>
    </source>
</evidence>
<feature type="compositionally biased region" description="Basic and acidic residues" evidence="13">
    <location>
        <begin position="367"/>
        <end position="385"/>
    </location>
</feature>
<dbReference type="GO" id="GO:0005634">
    <property type="term" value="C:nucleus"/>
    <property type="evidence" value="ECO:0007669"/>
    <property type="project" value="UniProtKB-SubCell"/>
</dbReference>
<dbReference type="InterPro" id="IPR006155">
    <property type="entry name" value="Josephin"/>
</dbReference>
<dbReference type="Gene3D" id="3.90.70.40">
    <property type="match status" value="1"/>
</dbReference>
<dbReference type="AlphaFoldDB" id="A0A0C3BH07"/>
<feature type="region of interest" description="Disordered" evidence="13">
    <location>
        <begin position="492"/>
        <end position="577"/>
    </location>
</feature>
<evidence type="ECO:0000256" key="4">
    <source>
        <dbReference type="ARBA" id="ARBA00022670"/>
    </source>
</evidence>
<dbReference type="STRING" id="933852.A0A0C3BH07"/>
<dbReference type="GO" id="GO:0006508">
    <property type="term" value="P:proteolysis"/>
    <property type="evidence" value="ECO:0007669"/>
    <property type="project" value="UniProtKB-KW"/>
</dbReference>
<evidence type="ECO:0000313" key="15">
    <source>
        <dbReference type="EMBL" id="KIM31454.1"/>
    </source>
</evidence>
<dbReference type="PROSITE" id="PS50957">
    <property type="entry name" value="JOSEPHIN"/>
    <property type="match status" value="1"/>
</dbReference>
<keyword evidence="9" id="KW-0804">Transcription</keyword>
<evidence type="ECO:0000256" key="3">
    <source>
        <dbReference type="ARBA" id="ARBA00012759"/>
    </source>
</evidence>
<organism evidence="15 16">
    <name type="scientific">Serendipita vermifera MAFF 305830</name>
    <dbReference type="NCBI Taxonomy" id="933852"/>
    <lineage>
        <taxon>Eukaryota</taxon>
        <taxon>Fungi</taxon>
        <taxon>Dikarya</taxon>
        <taxon>Basidiomycota</taxon>
        <taxon>Agaricomycotina</taxon>
        <taxon>Agaricomycetes</taxon>
        <taxon>Sebacinales</taxon>
        <taxon>Serendipitaceae</taxon>
        <taxon>Serendipita</taxon>
    </lineage>
</organism>
<dbReference type="SMART" id="SM01246">
    <property type="entry name" value="Josephin"/>
    <property type="match status" value="1"/>
</dbReference>
<dbReference type="PROSITE" id="PS50330">
    <property type="entry name" value="UIM"/>
    <property type="match status" value="2"/>
</dbReference>
<reference evidence="16" key="2">
    <citation type="submission" date="2015-01" db="EMBL/GenBank/DDBJ databases">
        <title>Evolutionary Origins and Diversification of the Mycorrhizal Mutualists.</title>
        <authorList>
            <consortium name="DOE Joint Genome Institute"/>
            <consortium name="Mycorrhizal Genomics Consortium"/>
            <person name="Kohler A."/>
            <person name="Kuo A."/>
            <person name="Nagy L.G."/>
            <person name="Floudas D."/>
            <person name="Copeland A."/>
            <person name="Barry K.W."/>
            <person name="Cichocki N."/>
            <person name="Veneault-Fourrey C."/>
            <person name="LaButti K."/>
            <person name="Lindquist E.A."/>
            <person name="Lipzen A."/>
            <person name="Lundell T."/>
            <person name="Morin E."/>
            <person name="Murat C."/>
            <person name="Riley R."/>
            <person name="Ohm R."/>
            <person name="Sun H."/>
            <person name="Tunlid A."/>
            <person name="Henrissat B."/>
            <person name="Grigoriev I.V."/>
            <person name="Hibbett D.S."/>
            <person name="Martin F."/>
        </authorList>
    </citation>
    <scope>NUCLEOTIDE SEQUENCE [LARGE SCALE GENOMIC DNA]</scope>
    <source>
        <strain evidence="16">MAFF 305830</strain>
    </source>
</reference>
<dbReference type="EC" id="3.4.19.12" evidence="3"/>
<feature type="compositionally biased region" description="Acidic residues" evidence="13">
    <location>
        <begin position="536"/>
        <end position="558"/>
    </location>
</feature>